<organism evidence="1 2">
    <name type="scientific">Luteococcus peritonei</name>
    <dbReference type="NCBI Taxonomy" id="88874"/>
    <lineage>
        <taxon>Bacteria</taxon>
        <taxon>Bacillati</taxon>
        <taxon>Actinomycetota</taxon>
        <taxon>Actinomycetes</taxon>
        <taxon>Propionibacteriales</taxon>
        <taxon>Propionibacteriaceae</taxon>
        <taxon>Luteococcus</taxon>
    </lineage>
</organism>
<dbReference type="Proteomes" id="UP001597326">
    <property type="component" value="Unassembled WGS sequence"/>
</dbReference>
<keyword evidence="2" id="KW-1185">Reference proteome</keyword>
<reference evidence="2" key="1">
    <citation type="journal article" date="2019" name="Int. J. Syst. Evol. Microbiol.">
        <title>The Global Catalogue of Microorganisms (GCM) 10K type strain sequencing project: providing services to taxonomists for standard genome sequencing and annotation.</title>
        <authorList>
            <consortium name="The Broad Institute Genomics Platform"/>
            <consortium name="The Broad Institute Genome Sequencing Center for Infectious Disease"/>
            <person name="Wu L."/>
            <person name="Ma J."/>
        </authorList>
    </citation>
    <scope>NUCLEOTIDE SEQUENCE [LARGE SCALE GENOMIC DNA]</scope>
    <source>
        <strain evidence="2">CAIM 431</strain>
    </source>
</reference>
<dbReference type="RefSeq" id="WP_343872035.1">
    <property type="nucleotide sequence ID" value="NZ_BAAAIX010000004.1"/>
</dbReference>
<gene>
    <name evidence="1" type="ORF">ACFSCS_11110</name>
</gene>
<name>A0ABW4RXB9_9ACTN</name>
<sequence length="360" mass="39733">MKLPEDLSLARIVAQRLTEPLPGPLEAVRHLGCVQGQDLPGAMVSVALRTWSRSLAEVADAFERGELVRNWTMRGTLHVVDARHNGWILGLTGPRMESGQAARHRQLGIDEALVGQARTVAEELLAKQSRVTRQELFAAWDRHELLEEVAQRGIHLLSLLCRRGVLVLGPLRPTRTGWEQLVVLAEGWLGPQDQPDLEEALVGWAQAFFSGHGPATEADLARWTGLALGRVRRAMAATTGLLRVEQDREVWLMDASLPDRLAEQRQAAREVLLLPGFDELVLGYKDRSPVVPPQHAEAIVPGNNGMFRATVVRDGRVVGTWRRGTPRTKDPHPSPVVTWMTEPDADLLAGVEVAARALPR</sequence>
<proteinExistence type="predicted"/>
<protein>
    <submittedName>
        <fullName evidence="1">Winged helix DNA-binding domain-containing protein</fullName>
    </submittedName>
</protein>
<dbReference type="GO" id="GO:0003677">
    <property type="term" value="F:DNA binding"/>
    <property type="evidence" value="ECO:0007669"/>
    <property type="project" value="UniProtKB-KW"/>
</dbReference>
<keyword evidence="1" id="KW-0238">DNA-binding</keyword>
<comment type="caution">
    <text evidence="1">The sequence shown here is derived from an EMBL/GenBank/DDBJ whole genome shotgun (WGS) entry which is preliminary data.</text>
</comment>
<dbReference type="Pfam" id="PF06224">
    <property type="entry name" value="AlkZ-like"/>
    <property type="match status" value="1"/>
</dbReference>
<evidence type="ECO:0000313" key="1">
    <source>
        <dbReference type="EMBL" id="MFD1890724.1"/>
    </source>
</evidence>
<dbReference type="PANTHER" id="PTHR38479">
    <property type="entry name" value="LMO0824 PROTEIN"/>
    <property type="match status" value="1"/>
</dbReference>
<evidence type="ECO:0000313" key="2">
    <source>
        <dbReference type="Proteomes" id="UP001597326"/>
    </source>
</evidence>
<accession>A0ABW4RXB9</accession>
<dbReference type="PANTHER" id="PTHR38479:SF2">
    <property type="entry name" value="WINGED HELIX DNA-BINDING DOMAIN-CONTAINING PROTEIN"/>
    <property type="match status" value="1"/>
</dbReference>
<dbReference type="EMBL" id="JBHUFZ010000025">
    <property type="protein sequence ID" value="MFD1890724.1"/>
    <property type="molecule type" value="Genomic_DNA"/>
</dbReference>
<dbReference type="InterPro" id="IPR009351">
    <property type="entry name" value="AlkZ-like"/>
</dbReference>